<keyword evidence="1" id="KW-0812">Transmembrane</keyword>
<organism evidence="3 4">
    <name type="scientific">Hydnomerulius pinastri MD-312</name>
    <dbReference type="NCBI Taxonomy" id="994086"/>
    <lineage>
        <taxon>Eukaryota</taxon>
        <taxon>Fungi</taxon>
        <taxon>Dikarya</taxon>
        <taxon>Basidiomycota</taxon>
        <taxon>Agaricomycotina</taxon>
        <taxon>Agaricomycetes</taxon>
        <taxon>Agaricomycetidae</taxon>
        <taxon>Boletales</taxon>
        <taxon>Boletales incertae sedis</taxon>
        <taxon>Leucogyrophana</taxon>
    </lineage>
</organism>
<evidence type="ECO:0000256" key="1">
    <source>
        <dbReference type="SAM" id="Phobius"/>
    </source>
</evidence>
<keyword evidence="1" id="KW-1133">Transmembrane helix</keyword>
<reference evidence="3 4" key="1">
    <citation type="submission" date="2014-04" db="EMBL/GenBank/DDBJ databases">
        <title>Evolutionary Origins and Diversification of the Mycorrhizal Mutualists.</title>
        <authorList>
            <consortium name="DOE Joint Genome Institute"/>
            <consortium name="Mycorrhizal Genomics Consortium"/>
            <person name="Kohler A."/>
            <person name="Kuo A."/>
            <person name="Nagy L.G."/>
            <person name="Floudas D."/>
            <person name="Copeland A."/>
            <person name="Barry K.W."/>
            <person name="Cichocki N."/>
            <person name="Veneault-Fourrey C."/>
            <person name="LaButti K."/>
            <person name="Lindquist E.A."/>
            <person name="Lipzen A."/>
            <person name="Lundell T."/>
            <person name="Morin E."/>
            <person name="Murat C."/>
            <person name="Riley R."/>
            <person name="Ohm R."/>
            <person name="Sun H."/>
            <person name="Tunlid A."/>
            <person name="Henrissat B."/>
            <person name="Grigoriev I.V."/>
            <person name="Hibbett D.S."/>
            <person name="Martin F."/>
        </authorList>
    </citation>
    <scope>NUCLEOTIDE SEQUENCE [LARGE SCALE GENOMIC DNA]</scope>
    <source>
        <strain evidence="3 4">MD-312</strain>
    </source>
</reference>
<accession>A0A0C9W0B6</accession>
<feature type="transmembrane region" description="Helical" evidence="1">
    <location>
        <begin position="265"/>
        <end position="286"/>
    </location>
</feature>
<name>A0A0C9W0B6_9AGAM</name>
<feature type="transmembrane region" description="Helical" evidence="1">
    <location>
        <begin position="240"/>
        <end position="259"/>
    </location>
</feature>
<dbReference type="OrthoDB" id="3350812at2759"/>
<dbReference type="HOGENOM" id="CLU_035509_11_1_1"/>
<feature type="transmembrane region" description="Helical" evidence="1">
    <location>
        <begin position="199"/>
        <end position="219"/>
    </location>
</feature>
<keyword evidence="4" id="KW-1185">Reference proteome</keyword>
<keyword evidence="1" id="KW-0472">Membrane</keyword>
<dbReference type="InterPro" id="IPR045340">
    <property type="entry name" value="DUF6533"/>
</dbReference>
<feature type="domain" description="DUF6533" evidence="2">
    <location>
        <begin position="45"/>
        <end position="91"/>
    </location>
</feature>
<proteinExistence type="predicted"/>
<evidence type="ECO:0000313" key="3">
    <source>
        <dbReference type="EMBL" id="KIJ59278.1"/>
    </source>
</evidence>
<dbReference type="Proteomes" id="UP000053820">
    <property type="component" value="Unassembled WGS sequence"/>
</dbReference>
<evidence type="ECO:0000313" key="4">
    <source>
        <dbReference type="Proteomes" id="UP000053820"/>
    </source>
</evidence>
<feature type="transmembrane region" description="Helical" evidence="1">
    <location>
        <begin position="145"/>
        <end position="168"/>
    </location>
</feature>
<protein>
    <recommendedName>
        <fullName evidence="2">DUF6533 domain-containing protein</fullName>
    </recommendedName>
</protein>
<evidence type="ECO:0000259" key="2">
    <source>
        <dbReference type="Pfam" id="PF20151"/>
    </source>
</evidence>
<sequence>MFSSHDLSATHRITRTTERLHSTAAALSTEVSFANWLRQQDIIKYCRVAPISIWAFDYLLTFDQEVRLMSGEGGWGITHLLYIPTRYFPMIGSICSIYNALVTTRPADTCIALYRTAELILFFGMVAAEGLLLIRTMALWHYNKLACRILVSVYSLAAIVMFICIVISTTLKFEGICSETTSSIATATATRLSQVTVGMFSSAAFFELVVVAFTLVHGFRIRGSHHPAGKLVAAVAQGNLVYSLTIFVTSVANITFFVLPLEDGWNGLLATFQGVLHGVVASRILFNLRDAIDDRGDIHFFSMTRMQFASAPMSGVQDDEY</sequence>
<dbReference type="EMBL" id="KN839892">
    <property type="protein sequence ID" value="KIJ59278.1"/>
    <property type="molecule type" value="Genomic_DNA"/>
</dbReference>
<feature type="transmembrane region" description="Helical" evidence="1">
    <location>
        <begin position="112"/>
        <end position="133"/>
    </location>
</feature>
<dbReference type="Pfam" id="PF20151">
    <property type="entry name" value="DUF6533"/>
    <property type="match status" value="1"/>
</dbReference>
<dbReference type="AlphaFoldDB" id="A0A0C9W0B6"/>
<gene>
    <name evidence="3" type="ORF">HYDPIDRAFT_118701</name>
</gene>